<dbReference type="PANTHER" id="PTHR43580">
    <property type="entry name" value="OXIDOREDUCTASE GLYR1-RELATED"/>
    <property type="match status" value="1"/>
</dbReference>
<dbReference type="SUPFAM" id="SSF51735">
    <property type="entry name" value="NAD(P)-binding Rossmann-fold domains"/>
    <property type="match status" value="1"/>
</dbReference>
<evidence type="ECO:0000313" key="6">
    <source>
        <dbReference type="Proteomes" id="UP001500016"/>
    </source>
</evidence>
<dbReference type="Pfam" id="PF21761">
    <property type="entry name" value="RedAm-like_C"/>
    <property type="match status" value="1"/>
</dbReference>
<evidence type="ECO:0000259" key="4">
    <source>
        <dbReference type="Pfam" id="PF21761"/>
    </source>
</evidence>
<sequence>MTAAHTTPAAPDPTPAPAVPTPVSVLGLGAMGSAIARAFLAAGHRTTVWNRTASRRTPLVEVGAAEAGSAAEAAAASPLVVVCVLDRAAVDEVLASVDTAIAGKTLVNLTSGSPAQARSYARWARERGAEYLDGKIMGDPPYVGTPQVMFPFSGSADAFAEHEAVLRELGTVAYHGADAGAAAVEFMAQVATSYELLIGFLHTLRLVAAEGSDVSAFAERFGASLAVFPTLLNSMAHAVATGAYGPDLGSLNVQAALMDDLIGHRESVGVEAVRMREVKELMDRRIKDGHGDQGFSSLFELLAPRA</sequence>
<protein>
    <submittedName>
        <fullName evidence="5">NAD(P)-binding domain-containing protein</fullName>
    </submittedName>
</protein>
<dbReference type="PANTHER" id="PTHR43580:SF2">
    <property type="entry name" value="CYTOKINE-LIKE NUCLEAR FACTOR N-PAC"/>
    <property type="match status" value="1"/>
</dbReference>
<dbReference type="EMBL" id="BAAAPE010000022">
    <property type="protein sequence ID" value="GAA2099909.1"/>
    <property type="molecule type" value="Genomic_DNA"/>
</dbReference>
<reference evidence="5 6" key="1">
    <citation type="journal article" date="2019" name="Int. J. Syst. Evol. Microbiol.">
        <title>The Global Catalogue of Microorganisms (GCM) 10K type strain sequencing project: providing services to taxonomists for standard genome sequencing and annotation.</title>
        <authorList>
            <consortium name="The Broad Institute Genomics Platform"/>
            <consortium name="The Broad Institute Genome Sequencing Center for Infectious Disease"/>
            <person name="Wu L."/>
            <person name="Ma J."/>
        </authorList>
    </citation>
    <scope>NUCLEOTIDE SEQUENCE [LARGE SCALE GENOMIC DNA]</scope>
    <source>
        <strain evidence="5 6">JCM 15478</strain>
    </source>
</reference>
<dbReference type="InterPro" id="IPR006115">
    <property type="entry name" value="6PGDH_NADP-bd"/>
</dbReference>
<evidence type="ECO:0000256" key="1">
    <source>
        <dbReference type="ARBA" id="ARBA00009080"/>
    </source>
</evidence>
<dbReference type="PIRSF" id="PIRSF000103">
    <property type="entry name" value="HIBADH"/>
    <property type="match status" value="1"/>
</dbReference>
<name>A0ABN2WVG6_9ACTN</name>
<feature type="domain" description="NADPH-dependent reductive aminase-like C-terminal" evidence="4">
    <location>
        <begin position="178"/>
        <end position="303"/>
    </location>
</feature>
<dbReference type="Gene3D" id="3.40.50.720">
    <property type="entry name" value="NAD(P)-binding Rossmann-like Domain"/>
    <property type="match status" value="1"/>
</dbReference>
<proteinExistence type="inferred from homology"/>
<organism evidence="5 6">
    <name type="scientific">Streptomyces albiaxialis</name>
    <dbReference type="NCBI Taxonomy" id="329523"/>
    <lineage>
        <taxon>Bacteria</taxon>
        <taxon>Bacillati</taxon>
        <taxon>Actinomycetota</taxon>
        <taxon>Actinomycetes</taxon>
        <taxon>Kitasatosporales</taxon>
        <taxon>Streptomycetaceae</taxon>
        <taxon>Streptomyces</taxon>
    </lineage>
</organism>
<evidence type="ECO:0000313" key="5">
    <source>
        <dbReference type="EMBL" id="GAA2099909.1"/>
    </source>
</evidence>
<dbReference type="Gene3D" id="1.10.1040.10">
    <property type="entry name" value="N-(1-d-carboxylethyl)-l-norvaline Dehydrogenase, domain 2"/>
    <property type="match status" value="1"/>
</dbReference>
<comment type="caution">
    <text evidence="5">The sequence shown here is derived from an EMBL/GenBank/DDBJ whole genome shotgun (WGS) entry which is preliminary data.</text>
</comment>
<keyword evidence="2" id="KW-0560">Oxidoreductase</keyword>
<dbReference type="InterPro" id="IPR015815">
    <property type="entry name" value="HIBADH-related"/>
</dbReference>
<accession>A0ABN2WVG6</accession>
<feature type="domain" description="6-phosphogluconate dehydrogenase NADP-binding" evidence="3">
    <location>
        <begin position="23"/>
        <end position="173"/>
    </location>
</feature>
<dbReference type="Proteomes" id="UP001500016">
    <property type="component" value="Unassembled WGS sequence"/>
</dbReference>
<keyword evidence="6" id="KW-1185">Reference proteome</keyword>
<dbReference type="RefSeq" id="WP_344534325.1">
    <property type="nucleotide sequence ID" value="NZ_BAAAPE010000022.1"/>
</dbReference>
<comment type="similarity">
    <text evidence="1">Belongs to the HIBADH-related family.</text>
</comment>
<evidence type="ECO:0000256" key="2">
    <source>
        <dbReference type="ARBA" id="ARBA00023002"/>
    </source>
</evidence>
<dbReference type="InterPro" id="IPR013328">
    <property type="entry name" value="6PGD_dom2"/>
</dbReference>
<dbReference type="InterPro" id="IPR048666">
    <property type="entry name" value="RedAm-like_C"/>
</dbReference>
<evidence type="ECO:0000259" key="3">
    <source>
        <dbReference type="Pfam" id="PF03446"/>
    </source>
</evidence>
<dbReference type="Pfam" id="PF03446">
    <property type="entry name" value="NAD_binding_2"/>
    <property type="match status" value="1"/>
</dbReference>
<dbReference type="InterPro" id="IPR051265">
    <property type="entry name" value="HIBADH-related_NP60_sf"/>
</dbReference>
<gene>
    <name evidence="5" type="ORF">GCM10009801_71980</name>
</gene>
<dbReference type="InterPro" id="IPR036291">
    <property type="entry name" value="NAD(P)-bd_dom_sf"/>
</dbReference>